<evidence type="ECO:0000313" key="3">
    <source>
        <dbReference type="Proteomes" id="UP000326354"/>
    </source>
</evidence>
<accession>A0A5S9F322</accession>
<dbReference type="PROSITE" id="PS51257">
    <property type="entry name" value="PROKAR_LIPOPROTEIN"/>
    <property type="match status" value="1"/>
</dbReference>
<dbReference type="AlphaFoldDB" id="A0A5S9F322"/>
<name>A0A5S9F322_UABAM</name>
<dbReference type="RefSeq" id="WP_151967297.1">
    <property type="nucleotide sequence ID" value="NZ_AP019860.1"/>
</dbReference>
<dbReference type="KEGG" id="uam:UABAM_01429"/>
<dbReference type="Proteomes" id="UP000326354">
    <property type="component" value="Chromosome"/>
</dbReference>
<evidence type="ECO:0000256" key="1">
    <source>
        <dbReference type="SAM" id="Coils"/>
    </source>
</evidence>
<organism evidence="2 3">
    <name type="scientific">Uabimicrobium amorphum</name>
    <dbReference type="NCBI Taxonomy" id="2596890"/>
    <lineage>
        <taxon>Bacteria</taxon>
        <taxon>Pseudomonadati</taxon>
        <taxon>Planctomycetota</taxon>
        <taxon>Candidatus Uabimicrobiia</taxon>
        <taxon>Candidatus Uabimicrobiales</taxon>
        <taxon>Candidatus Uabimicrobiaceae</taxon>
        <taxon>Candidatus Uabimicrobium</taxon>
    </lineage>
</organism>
<gene>
    <name evidence="2" type="ORF">UABAM_01429</name>
</gene>
<reference evidence="2 3" key="1">
    <citation type="submission" date="2019-08" db="EMBL/GenBank/DDBJ databases">
        <title>Complete genome sequence of Candidatus Uab amorphum.</title>
        <authorList>
            <person name="Shiratori T."/>
            <person name="Suzuki S."/>
            <person name="Kakizawa Y."/>
            <person name="Ishida K."/>
        </authorList>
    </citation>
    <scope>NUCLEOTIDE SEQUENCE [LARGE SCALE GENOMIC DNA]</scope>
    <source>
        <strain evidence="2 3">SRT547</strain>
    </source>
</reference>
<proteinExistence type="predicted"/>
<keyword evidence="3" id="KW-1185">Reference proteome</keyword>
<feature type="coiled-coil region" evidence="1">
    <location>
        <begin position="125"/>
        <end position="176"/>
    </location>
</feature>
<protein>
    <submittedName>
        <fullName evidence="2">Uncharacterized protein</fullName>
    </submittedName>
</protein>
<keyword evidence="1" id="KW-0175">Coiled coil</keyword>
<dbReference type="EMBL" id="AP019860">
    <property type="protein sequence ID" value="BBM83079.1"/>
    <property type="molecule type" value="Genomic_DNA"/>
</dbReference>
<evidence type="ECO:0000313" key="2">
    <source>
        <dbReference type="EMBL" id="BBM83079.1"/>
    </source>
</evidence>
<sequence length="410" mass="48007">MNKTTTLIIIFLISSCYADIVHLKNGRSLEGNVVNKSDSIVLETVHGYLEIPKDQIREIENSKTVWEIFNERKANLTEDDAEGWFALYLWAKKQRLSREDLLIVLDQTVQADPAHEDAKNEILHLLTIDEEREKKREQKRQLKIEREKKLREEQKIKEEEQRKQLEEQRKVSLERNRVQFGLLPIEYQYNTKTLTDFEDFIDELYLQQHSFPVERFANRGGLNLLFSFIFRKAQQAGFSVNDARALANKYKNIASVGGDRAFQVFDRTFFTIIRLETQRNPNRRRPATNRFQIIRNRGLFLFALRFAAKVASGGSSADGDFNSAYSFLFFKFNRRTGLGLPEYLSYRLATKCAAIIAAGGGVIRFRDAFGFHVRQFRTKRQTIRNAVIPAVREALSEVQHPRRFFRRRRN</sequence>